<feature type="region of interest" description="Disordered" evidence="1">
    <location>
        <begin position="583"/>
        <end position="611"/>
    </location>
</feature>
<dbReference type="InterPro" id="IPR029033">
    <property type="entry name" value="His_PPase_superfam"/>
</dbReference>
<gene>
    <name evidence="2" type="ORF">SAMEA4029010_CIC11G00000000837</name>
</gene>
<feature type="compositionally biased region" description="Low complexity" evidence="1">
    <location>
        <begin position="532"/>
        <end position="543"/>
    </location>
</feature>
<keyword evidence="3" id="KW-1185">Reference proteome</keyword>
<protein>
    <submittedName>
        <fullName evidence="2">CIC11C00000000837</fullName>
    </submittedName>
</protein>
<accession>A0A1L0B6W1</accession>
<organism evidence="2 3">
    <name type="scientific">Sungouiella intermedia</name>
    <dbReference type="NCBI Taxonomy" id="45354"/>
    <lineage>
        <taxon>Eukaryota</taxon>
        <taxon>Fungi</taxon>
        <taxon>Dikarya</taxon>
        <taxon>Ascomycota</taxon>
        <taxon>Saccharomycotina</taxon>
        <taxon>Pichiomycetes</taxon>
        <taxon>Metschnikowiaceae</taxon>
        <taxon>Sungouiella</taxon>
    </lineage>
</organism>
<sequence length="611" mass="69387">MADLFFLRHGPRADFAATNDPPIYPDYRVYDPLVTISTVGMMNDVAKQILLLVDLEKSPKKTIYIHYSPYLRCCQTADILTTALQNAIAKVSGLKVKIQLLGDFALSEWIHDKMKNKPPFSDSTEAYQMYTPNVRLLQNKKLCLNFRPTTQLGPWNEPDLLFKDFQARCRHYFEKLLATYDKPSHQNDMVIVVSHGYVVSTLLSYFVNHPIFEEIPEASLNYAHREDGVWTLKKDSLGILEKEGLDGVLNLETEIVYYKTNFIKKDAFDETQQYPAIGFGGLKPVPENDPRPSFKVQLQDQKPLTLNPLCPGAKDWDPRRLKSFRVKSEFAIKVMNDEAFKRAFDLSNPPTHPVSPEVSPGSEPTRSNSTIDLVKLRLNEEIFHPFKLRYSLASDIPVQYLNSKVNSHASLTLLQRNANSHNNSSLDLLRSTLFGSQSFGPGTISGGLGSPRDEGSDQETANMNDVIQRLARVRSLQRRRAQSTTPKFGIIPESEERKLAIQKEEGEKRPEKKKEEKKFTLHFGNESANDTSPSGSIPSKSPPQNSHSSEHGIRRRRSSSVKFIPSVLQDNRTKLTQSIFYNLESGSSSSDEEHEESVETEQKYRWFGQNI</sequence>
<dbReference type="OrthoDB" id="3898179at2759"/>
<dbReference type="SUPFAM" id="SSF53254">
    <property type="entry name" value="Phosphoglycerate mutase-like"/>
    <property type="match status" value="1"/>
</dbReference>
<feature type="region of interest" description="Disordered" evidence="1">
    <location>
        <begin position="474"/>
        <end position="568"/>
    </location>
</feature>
<dbReference type="PANTHER" id="PTHR16469:SF27">
    <property type="entry name" value="UBIQUITIN-ASSOCIATED AND SH3 DOMAIN-CONTAINING BA-RELATED"/>
    <property type="match status" value="1"/>
</dbReference>
<dbReference type="Proteomes" id="UP000182334">
    <property type="component" value="Chromosome I"/>
</dbReference>
<reference evidence="2 3" key="1">
    <citation type="submission" date="2016-10" db="EMBL/GenBank/DDBJ databases">
        <authorList>
            <person name="de Groot N.N."/>
        </authorList>
    </citation>
    <scope>NUCLEOTIDE SEQUENCE [LARGE SCALE GENOMIC DNA]</scope>
    <source>
        <strain evidence="2 3">CBS 141442</strain>
    </source>
</reference>
<feature type="compositionally biased region" description="Low complexity" evidence="1">
    <location>
        <begin position="354"/>
        <end position="364"/>
    </location>
</feature>
<name>A0A1L0B6W1_9ASCO</name>
<feature type="compositionally biased region" description="Acidic residues" evidence="1">
    <location>
        <begin position="590"/>
        <end position="599"/>
    </location>
</feature>
<feature type="region of interest" description="Disordered" evidence="1">
    <location>
        <begin position="346"/>
        <end position="367"/>
    </location>
</feature>
<feature type="region of interest" description="Disordered" evidence="1">
    <location>
        <begin position="440"/>
        <end position="459"/>
    </location>
</feature>
<dbReference type="AlphaFoldDB" id="A0A1L0B6W1"/>
<evidence type="ECO:0000313" key="2">
    <source>
        <dbReference type="EMBL" id="SGZ46751.1"/>
    </source>
</evidence>
<dbReference type="InterPro" id="IPR051710">
    <property type="entry name" value="Phosphatase_SH3-domain"/>
</dbReference>
<evidence type="ECO:0000256" key="1">
    <source>
        <dbReference type="SAM" id="MobiDB-lite"/>
    </source>
</evidence>
<dbReference type="PANTHER" id="PTHR16469">
    <property type="entry name" value="UBIQUITIN-ASSOCIATED AND SH3 DOMAIN-CONTAINING BA-RELATED"/>
    <property type="match status" value="1"/>
</dbReference>
<feature type="compositionally biased region" description="Basic and acidic residues" evidence="1">
    <location>
        <begin position="494"/>
        <end position="519"/>
    </location>
</feature>
<proteinExistence type="predicted"/>
<dbReference type="EMBL" id="LT635756">
    <property type="protein sequence ID" value="SGZ46751.1"/>
    <property type="molecule type" value="Genomic_DNA"/>
</dbReference>
<evidence type="ECO:0000313" key="3">
    <source>
        <dbReference type="Proteomes" id="UP000182334"/>
    </source>
</evidence>
<dbReference type="Gene3D" id="3.40.50.1240">
    <property type="entry name" value="Phosphoglycerate mutase-like"/>
    <property type="match status" value="1"/>
</dbReference>